<reference evidence="2" key="1">
    <citation type="journal article" date="2014" name="FEMS Microbiol. Lett.">
        <title>Draft Genomic DNA Sequence of the Facultatively Methylotrophic Bacterium Acidomonas methanolica type strain MB58.</title>
        <authorList>
            <person name="Higashiura N."/>
            <person name="Hadano H."/>
            <person name="Hirakawa H."/>
            <person name="Matsutani M."/>
            <person name="Takabe S."/>
            <person name="Matsushita K."/>
            <person name="Azuma Y."/>
        </authorList>
    </citation>
    <scope>NUCLEOTIDE SEQUENCE [LARGE SCALE GENOMIC DNA]</scope>
    <source>
        <strain evidence="2">MB58</strain>
    </source>
</reference>
<dbReference type="Proteomes" id="UP000019760">
    <property type="component" value="Unassembled WGS sequence"/>
</dbReference>
<comment type="caution">
    <text evidence="1">The sequence shown here is derived from an EMBL/GenBank/DDBJ whole genome shotgun (WGS) entry which is preliminary data.</text>
</comment>
<gene>
    <name evidence="1" type="ORF">Amme_099_007</name>
</gene>
<sequence length="109" mass="11307">MSLDLKQGTTFAVIVTFQDAEGAPVELAGATLQSQIRDSLGNLLAILTASAAPNRPGVVNISYSGSTAAWPVGRYFCDVVMLTADGVTQATQTFGVIVNPSVTQWGSTT</sequence>
<reference evidence="1 2" key="2">
    <citation type="journal article" date="2014" name="FEMS Microbiol. Lett.">
        <title>Draft genomic DNA sequence of the facultatively methylotrophic bacterium Acidomonas methanolica type strain MB58.</title>
        <authorList>
            <person name="Higashiura N."/>
            <person name="Hadano H."/>
            <person name="Hirakawa H."/>
            <person name="Matsutani M."/>
            <person name="Takabe S."/>
            <person name="Matsushita K."/>
            <person name="Azuma Y."/>
        </authorList>
    </citation>
    <scope>NUCLEOTIDE SEQUENCE [LARGE SCALE GENOMIC DNA]</scope>
    <source>
        <strain evidence="1 2">MB58</strain>
    </source>
</reference>
<accession>A0A023D777</accession>
<dbReference type="OrthoDB" id="7270495at2"/>
<evidence type="ECO:0000313" key="2">
    <source>
        <dbReference type="Proteomes" id="UP000019760"/>
    </source>
</evidence>
<keyword evidence="2" id="KW-1185">Reference proteome</keyword>
<evidence type="ECO:0000313" key="1">
    <source>
        <dbReference type="EMBL" id="GAJ30022.1"/>
    </source>
</evidence>
<dbReference type="RefSeq" id="WP_042060541.1">
    <property type="nucleotide sequence ID" value="NZ_BAND01000098.1"/>
</dbReference>
<name>A0A023D777_ACIMT</name>
<protein>
    <submittedName>
        <fullName evidence="1">Uncharacterized protein</fullName>
    </submittedName>
</protein>
<dbReference type="AlphaFoldDB" id="A0A023D777"/>
<organism evidence="1 2">
    <name type="scientific">Acidomonas methanolica NBRC 104435</name>
    <dbReference type="NCBI Taxonomy" id="1231351"/>
    <lineage>
        <taxon>Bacteria</taxon>
        <taxon>Pseudomonadati</taxon>
        <taxon>Pseudomonadota</taxon>
        <taxon>Alphaproteobacteria</taxon>
        <taxon>Acetobacterales</taxon>
        <taxon>Acetobacteraceae</taxon>
        <taxon>Acidomonas</taxon>
    </lineage>
</organism>
<dbReference type="EMBL" id="BAND01000098">
    <property type="protein sequence ID" value="GAJ30022.1"/>
    <property type="molecule type" value="Genomic_DNA"/>
</dbReference>
<proteinExistence type="predicted"/>